<protein>
    <submittedName>
        <fullName evidence="1">Uncharacterized protein</fullName>
    </submittedName>
</protein>
<gene>
    <name evidence="1" type="ORF">PAHAL_8G171300</name>
</gene>
<reference evidence="1" key="1">
    <citation type="submission" date="2018-04" db="EMBL/GenBank/DDBJ databases">
        <title>WGS assembly of Panicum hallii.</title>
        <authorList>
            <person name="Lovell J."/>
            <person name="Jenkins J."/>
            <person name="Lowry D."/>
            <person name="Mamidi S."/>
            <person name="Sreedasyam A."/>
            <person name="Weng X."/>
            <person name="Barry K."/>
            <person name="Bonette J."/>
            <person name="Campitelli B."/>
            <person name="Daum C."/>
            <person name="Gordon S."/>
            <person name="Gould B."/>
            <person name="Lipzen A."/>
            <person name="Macqueen A."/>
            <person name="Palacio-Mejia J."/>
            <person name="Plott C."/>
            <person name="Shakirov E."/>
            <person name="Shu S."/>
            <person name="Yoshinaga Y."/>
            <person name="Zane M."/>
            <person name="Rokhsar D."/>
            <person name="Grimwood J."/>
            <person name="Schmutz J."/>
            <person name="Juenger T."/>
        </authorList>
    </citation>
    <scope>NUCLEOTIDE SEQUENCE [LARGE SCALE GENOMIC DNA]</scope>
    <source>
        <strain evidence="1">FIL2</strain>
    </source>
</reference>
<dbReference type="Proteomes" id="UP000243499">
    <property type="component" value="Chromosome 8"/>
</dbReference>
<proteinExistence type="predicted"/>
<organism evidence="1">
    <name type="scientific">Panicum hallii</name>
    <dbReference type="NCBI Taxonomy" id="206008"/>
    <lineage>
        <taxon>Eukaryota</taxon>
        <taxon>Viridiplantae</taxon>
        <taxon>Streptophyta</taxon>
        <taxon>Embryophyta</taxon>
        <taxon>Tracheophyta</taxon>
        <taxon>Spermatophyta</taxon>
        <taxon>Magnoliopsida</taxon>
        <taxon>Liliopsida</taxon>
        <taxon>Poales</taxon>
        <taxon>Poaceae</taxon>
        <taxon>PACMAD clade</taxon>
        <taxon>Panicoideae</taxon>
        <taxon>Panicodae</taxon>
        <taxon>Paniceae</taxon>
        <taxon>Panicinae</taxon>
        <taxon>Panicum</taxon>
        <taxon>Panicum sect. Panicum</taxon>
    </lineage>
</organism>
<accession>A0A2T8I958</accession>
<evidence type="ECO:0000313" key="1">
    <source>
        <dbReference type="EMBL" id="PVH34204.1"/>
    </source>
</evidence>
<sequence length="150" mass="17716">MGLKQDMIRAFNYVGWYNFVDITEIGSQLSTMEFLMSLGIDEMAKTTKIYFHFFDEQYELTARELSVALDFSEKCLLDPHALIKDYQYDFTTWWNEIFEETVSSKSSIVSIHNPTLRLLAKWLCMVVHPRSNLRLCSLPELQCLLLWLKR</sequence>
<name>A0A2T8I958_9POAL</name>
<dbReference type="EMBL" id="CM008053">
    <property type="protein sequence ID" value="PVH34204.1"/>
    <property type="molecule type" value="Genomic_DNA"/>
</dbReference>
<dbReference type="Gramene" id="PVH34204">
    <property type="protein sequence ID" value="PVH34204"/>
    <property type="gene ID" value="PAHAL_8G171300"/>
</dbReference>
<dbReference type="AlphaFoldDB" id="A0A2T8I958"/>